<reference evidence="2" key="1">
    <citation type="submission" date="2020-08" db="EMBL/GenBank/DDBJ databases">
        <title>Sequencing the genomes of 1000 actinobacteria strains.</title>
        <authorList>
            <person name="Klenk H.-P."/>
        </authorList>
    </citation>
    <scope>NUCLEOTIDE SEQUENCE</scope>
    <source>
        <strain evidence="2">DSM 10695</strain>
    </source>
</reference>
<evidence type="ECO:0000313" key="3">
    <source>
        <dbReference type="Proteomes" id="UP000617426"/>
    </source>
</evidence>
<accession>A0A923IY35</accession>
<dbReference type="Proteomes" id="UP000617426">
    <property type="component" value="Unassembled WGS sequence"/>
</dbReference>
<proteinExistence type="predicted"/>
<evidence type="ECO:0000256" key="1">
    <source>
        <dbReference type="SAM" id="SignalP"/>
    </source>
</evidence>
<feature type="chain" id="PRO_5038942068" description="Lipoprotein" evidence="1">
    <location>
        <begin position="27"/>
        <end position="178"/>
    </location>
</feature>
<evidence type="ECO:0008006" key="4">
    <source>
        <dbReference type="Google" id="ProtNLM"/>
    </source>
</evidence>
<dbReference type="AlphaFoldDB" id="A0A923IY35"/>
<comment type="caution">
    <text evidence="2">The sequence shown here is derived from an EMBL/GenBank/DDBJ whole genome shotgun (WGS) entry which is preliminary data.</text>
</comment>
<organism evidence="2 3">
    <name type="scientific">Schaalia hyovaginalis</name>
    <dbReference type="NCBI Taxonomy" id="29316"/>
    <lineage>
        <taxon>Bacteria</taxon>
        <taxon>Bacillati</taxon>
        <taxon>Actinomycetota</taxon>
        <taxon>Actinomycetes</taxon>
        <taxon>Actinomycetales</taxon>
        <taxon>Actinomycetaceae</taxon>
        <taxon>Schaalia</taxon>
    </lineage>
</organism>
<name>A0A923IY35_9ACTO</name>
<keyword evidence="1" id="KW-0732">Signal</keyword>
<dbReference type="RefSeq" id="WP_184451652.1">
    <property type="nucleotide sequence ID" value="NZ_JACHMK010000001.1"/>
</dbReference>
<keyword evidence="3" id="KW-1185">Reference proteome</keyword>
<protein>
    <recommendedName>
        <fullName evidence="4">Lipoprotein</fullName>
    </recommendedName>
</protein>
<dbReference type="EMBL" id="JACHMK010000001">
    <property type="protein sequence ID" value="MBB6333951.1"/>
    <property type="molecule type" value="Genomic_DNA"/>
</dbReference>
<evidence type="ECO:0000313" key="2">
    <source>
        <dbReference type="EMBL" id="MBB6333951.1"/>
    </source>
</evidence>
<sequence>MSASCSPRLRATVVLGAILLATSLSGCSTDPAEKIDALPYIGVGLKSDYKERIAAAEDRTAVDAIVEEATRISAVVGTPMSPFDLLGEMSDSEFMLNEDGTVTATNDRFHALMSNATHWRLGDRTMDLCTDESCEYYSSWDVTYVIESGLPDRYRFTINTNGVEPDDAENYRDLLVKK</sequence>
<gene>
    <name evidence="2" type="ORF">HD592_000516</name>
</gene>
<feature type="signal peptide" evidence="1">
    <location>
        <begin position="1"/>
        <end position="26"/>
    </location>
</feature>